<dbReference type="OrthoDB" id="29646at2759"/>
<feature type="compositionally biased region" description="Gly residues" evidence="3">
    <location>
        <begin position="129"/>
        <end position="140"/>
    </location>
</feature>
<evidence type="ECO:0000313" key="5">
    <source>
        <dbReference type="Proteomes" id="UP001055712"/>
    </source>
</evidence>
<proteinExistence type="inferred from homology"/>
<dbReference type="SUPFAM" id="SSF46579">
    <property type="entry name" value="Prefoldin"/>
    <property type="match status" value="1"/>
</dbReference>
<dbReference type="InterPro" id="IPR009053">
    <property type="entry name" value="Prefoldin"/>
</dbReference>
<dbReference type="GO" id="GO:0009409">
    <property type="term" value="P:response to cold"/>
    <property type="evidence" value="ECO:0007669"/>
    <property type="project" value="UniProtKB-ARBA"/>
</dbReference>
<comment type="caution">
    <text evidence="4">The sequence shown here is derived from an EMBL/GenBank/DDBJ whole genome shotgun (WGS) entry which is preliminary data.</text>
</comment>
<dbReference type="Pfam" id="PF01920">
    <property type="entry name" value="Prefoldin_2"/>
    <property type="match status" value="1"/>
</dbReference>
<dbReference type="PANTHER" id="PTHR13303">
    <property type="entry name" value="PREFOLDIN SUBUNIT 2"/>
    <property type="match status" value="1"/>
</dbReference>
<organism evidence="4 5">
    <name type="scientific">Chlorella vulgaris</name>
    <name type="common">Green alga</name>
    <dbReference type="NCBI Taxonomy" id="3077"/>
    <lineage>
        <taxon>Eukaryota</taxon>
        <taxon>Viridiplantae</taxon>
        <taxon>Chlorophyta</taxon>
        <taxon>core chlorophytes</taxon>
        <taxon>Trebouxiophyceae</taxon>
        <taxon>Chlorellales</taxon>
        <taxon>Chlorellaceae</taxon>
        <taxon>Chlorella clade</taxon>
        <taxon>Chlorella</taxon>
    </lineage>
</organism>
<protein>
    <recommendedName>
        <fullName evidence="6">Prefoldin subunit 2</fullName>
    </recommendedName>
</protein>
<evidence type="ECO:0000313" key="4">
    <source>
        <dbReference type="EMBL" id="KAI3438186.1"/>
    </source>
</evidence>
<comment type="similarity">
    <text evidence="1">Belongs to the prefoldin subunit beta family.</text>
</comment>
<dbReference type="InterPro" id="IPR027235">
    <property type="entry name" value="PFD2"/>
</dbReference>
<sequence length="140" mass="15303">MAAEPKSEQEVLAQFQQLVEEREQLTNASIERQQEVAEHDLVIKTLAPLDADRKCFRLVGEVLVERTVADVLPAVKKNRENLSTLVTMYEKQLAAKVKELLAYQERYNIRIKGEGDGGAGDASAAQQRPGGGGQGVLVGS</sequence>
<name>A0A9D4TYG7_CHLVU</name>
<accession>A0A9D4TYG7</accession>
<dbReference type="InterPro" id="IPR002777">
    <property type="entry name" value="PFD_beta-like"/>
</dbReference>
<evidence type="ECO:0008006" key="6">
    <source>
        <dbReference type="Google" id="ProtNLM"/>
    </source>
</evidence>
<reference evidence="4" key="1">
    <citation type="journal article" date="2019" name="Plant J.">
        <title>Chlorella vulgaris genome assembly and annotation reveals the molecular basis for metabolic acclimation to high light conditions.</title>
        <authorList>
            <person name="Cecchin M."/>
            <person name="Marcolungo L."/>
            <person name="Rossato M."/>
            <person name="Girolomoni L."/>
            <person name="Cosentino E."/>
            <person name="Cuine S."/>
            <person name="Li-Beisson Y."/>
            <person name="Delledonne M."/>
            <person name="Ballottari M."/>
        </authorList>
    </citation>
    <scope>NUCLEOTIDE SEQUENCE</scope>
    <source>
        <strain evidence="4">211/11P</strain>
    </source>
</reference>
<reference evidence="4" key="2">
    <citation type="submission" date="2020-11" db="EMBL/GenBank/DDBJ databases">
        <authorList>
            <person name="Cecchin M."/>
            <person name="Marcolungo L."/>
            <person name="Rossato M."/>
            <person name="Girolomoni L."/>
            <person name="Cosentino E."/>
            <person name="Cuine S."/>
            <person name="Li-Beisson Y."/>
            <person name="Delledonne M."/>
            <person name="Ballottari M."/>
        </authorList>
    </citation>
    <scope>NUCLEOTIDE SEQUENCE</scope>
    <source>
        <strain evidence="4">211/11P</strain>
        <tissue evidence="4">Whole cell</tissue>
    </source>
</reference>
<evidence type="ECO:0000256" key="1">
    <source>
        <dbReference type="ARBA" id="ARBA00008045"/>
    </source>
</evidence>
<dbReference type="AlphaFoldDB" id="A0A9D4TYG7"/>
<keyword evidence="5" id="KW-1185">Reference proteome</keyword>
<gene>
    <name evidence="4" type="ORF">D9Q98_000623</name>
</gene>
<dbReference type="FunFam" id="1.10.287.370:FF:000002">
    <property type="entry name" value="Prefoldin subunit 2"/>
    <property type="match status" value="1"/>
</dbReference>
<evidence type="ECO:0000256" key="3">
    <source>
        <dbReference type="SAM" id="MobiDB-lite"/>
    </source>
</evidence>
<keyword evidence="2" id="KW-0143">Chaperone</keyword>
<dbReference type="CDD" id="cd23163">
    <property type="entry name" value="Prefoldin_2"/>
    <property type="match status" value="1"/>
</dbReference>
<dbReference type="EMBL" id="SIDB01000001">
    <property type="protein sequence ID" value="KAI3438186.1"/>
    <property type="molecule type" value="Genomic_DNA"/>
</dbReference>
<dbReference type="GO" id="GO:0006457">
    <property type="term" value="P:protein folding"/>
    <property type="evidence" value="ECO:0007669"/>
    <property type="project" value="InterPro"/>
</dbReference>
<feature type="region of interest" description="Disordered" evidence="3">
    <location>
        <begin position="115"/>
        <end position="140"/>
    </location>
</feature>
<dbReference type="Gene3D" id="1.10.287.370">
    <property type="match status" value="1"/>
</dbReference>
<evidence type="ECO:0000256" key="2">
    <source>
        <dbReference type="ARBA" id="ARBA00023186"/>
    </source>
</evidence>
<dbReference type="Proteomes" id="UP001055712">
    <property type="component" value="Unassembled WGS sequence"/>
</dbReference>
<dbReference type="GO" id="GO:0051082">
    <property type="term" value="F:unfolded protein binding"/>
    <property type="evidence" value="ECO:0007669"/>
    <property type="project" value="InterPro"/>
</dbReference>
<dbReference type="GO" id="GO:0016272">
    <property type="term" value="C:prefoldin complex"/>
    <property type="evidence" value="ECO:0007669"/>
    <property type="project" value="InterPro"/>
</dbReference>